<evidence type="ECO:0000313" key="2">
    <source>
        <dbReference type="EMBL" id="KAK0626561.1"/>
    </source>
</evidence>
<gene>
    <name evidence="2" type="ORF">B0T14DRAFT_108670</name>
</gene>
<dbReference type="AlphaFoldDB" id="A0AA39X3N3"/>
<reference evidence="2" key="1">
    <citation type="submission" date="2023-06" db="EMBL/GenBank/DDBJ databases">
        <title>Genome-scale phylogeny and comparative genomics of the fungal order Sordariales.</title>
        <authorList>
            <consortium name="Lawrence Berkeley National Laboratory"/>
            <person name="Hensen N."/>
            <person name="Bonometti L."/>
            <person name="Westerberg I."/>
            <person name="Brannstrom I.O."/>
            <person name="Guillou S."/>
            <person name="Cros-Aarteil S."/>
            <person name="Calhoun S."/>
            <person name="Haridas S."/>
            <person name="Kuo A."/>
            <person name="Mondo S."/>
            <person name="Pangilinan J."/>
            <person name="Riley R."/>
            <person name="Labutti K."/>
            <person name="Andreopoulos B."/>
            <person name="Lipzen A."/>
            <person name="Chen C."/>
            <person name="Yanf M."/>
            <person name="Daum C."/>
            <person name="Ng V."/>
            <person name="Clum A."/>
            <person name="Steindorff A."/>
            <person name="Ohm R."/>
            <person name="Martin F."/>
            <person name="Silar P."/>
            <person name="Natvig D."/>
            <person name="Lalanne C."/>
            <person name="Gautier V."/>
            <person name="Ament-Velasquez S.L."/>
            <person name="Kruys A."/>
            <person name="Hutchinson M.I."/>
            <person name="Powell A.J."/>
            <person name="Barry K."/>
            <person name="Miller A.N."/>
            <person name="Grigoriev I.V."/>
            <person name="Debuchy R."/>
            <person name="Gladieux P."/>
            <person name="Thoren M.H."/>
            <person name="Johannesson H."/>
        </authorList>
    </citation>
    <scope>NUCLEOTIDE SEQUENCE</scope>
    <source>
        <strain evidence="2">CBS 606.72</strain>
    </source>
</reference>
<feature type="compositionally biased region" description="Basic and acidic residues" evidence="1">
    <location>
        <begin position="495"/>
        <end position="508"/>
    </location>
</feature>
<dbReference type="EMBL" id="JAULSU010000002">
    <property type="protein sequence ID" value="KAK0626561.1"/>
    <property type="molecule type" value="Genomic_DNA"/>
</dbReference>
<protein>
    <submittedName>
        <fullName evidence="2">Uncharacterized protein</fullName>
    </submittedName>
</protein>
<keyword evidence="3" id="KW-1185">Reference proteome</keyword>
<sequence length="779" mass="87269">MAERDDFDTFLRTGSFRTSRSRSPNPDRVYDRPAPETLPYRPDVRSSRSSGRPQRVRGPPPASVEDEVESLAREYSSSIPPSQPEDEPKNRGEIDQFPLMVEVFDENPERRFVIVTNSETGADDAGDTTRFDPRQSPTKSEYDENTCRQYVHVSSDKRPSEPAKAPGLTKRKSHRDLPRLETESQPLQPPPEPSIRRSNSRRNREKAVVDQPSRESAQPNEDAYLSPVVTHTAGGRERAYLDFNAGSRSPSGRAHSRENSKSARNDDRGPTRSSASPSVSRRRMSSTAGSRPYLNPMVDGYGHGNADAVIAFMNPGGDLPPPPRGNWGSESPTKTRKSNSPPYPDLSRDRLPERPAGQRSRRESSTRDRPEYYGSESLKSSRSNRSDRPRPRRTGTEPDSLLSPDRSRTGPKGPSPLPSPRAAQGSQFQGPSSLPSPRSSTLPYPSGGRREDESPPRRQEENGRGPRPRAPSRSTSIPNSSVPLPIPISLGRGSSSDRRIPAITREESQDPSSPVVPYWQPPLSDPEKKKASGQQITTFKQYSEDVQRGSLPRPAECRWIVPIVPDGDVQFLSLQGAENFLICPDCYGDVFAKNEDFKRFFVDAPDRPPDKAVSCNFGSSPWYRIAFILTLKHQYQDLRLLEAVASVDARRPPCPGPEVANRVWYSIVDPSTRRLLDRFDICPSCVGMVTALLPNLAEAFEPVESHDTLFESACDFYYAPDRRRFMEFFNLMETTHDRSLDKRGGTDIQTLADRIRDISLEPECPRNAKARNRKWYVAS</sequence>
<comment type="caution">
    <text evidence="2">The sequence shown here is derived from an EMBL/GenBank/DDBJ whole genome shotgun (WGS) entry which is preliminary data.</text>
</comment>
<organism evidence="2 3">
    <name type="scientific">Immersiella caudata</name>
    <dbReference type="NCBI Taxonomy" id="314043"/>
    <lineage>
        <taxon>Eukaryota</taxon>
        <taxon>Fungi</taxon>
        <taxon>Dikarya</taxon>
        <taxon>Ascomycota</taxon>
        <taxon>Pezizomycotina</taxon>
        <taxon>Sordariomycetes</taxon>
        <taxon>Sordariomycetidae</taxon>
        <taxon>Sordariales</taxon>
        <taxon>Lasiosphaeriaceae</taxon>
        <taxon>Immersiella</taxon>
    </lineage>
</organism>
<feature type="compositionally biased region" description="Basic and acidic residues" evidence="1">
    <location>
        <begin position="360"/>
        <end position="371"/>
    </location>
</feature>
<feature type="compositionally biased region" description="Basic and acidic residues" evidence="1">
    <location>
        <begin position="255"/>
        <end position="270"/>
    </location>
</feature>
<feature type="compositionally biased region" description="Low complexity" evidence="1">
    <location>
        <begin position="431"/>
        <end position="446"/>
    </location>
</feature>
<accession>A0AA39X3N3</accession>
<dbReference type="Proteomes" id="UP001175000">
    <property type="component" value="Unassembled WGS sequence"/>
</dbReference>
<name>A0AA39X3N3_9PEZI</name>
<evidence type="ECO:0000256" key="1">
    <source>
        <dbReference type="SAM" id="MobiDB-lite"/>
    </source>
</evidence>
<evidence type="ECO:0000313" key="3">
    <source>
        <dbReference type="Proteomes" id="UP001175000"/>
    </source>
</evidence>
<feature type="compositionally biased region" description="Low complexity" evidence="1">
    <location>
        <begin position="10"/>
        <end position="23"/>
    </location>
</feature>
<feature type="region of interest" description="Disordered" evidence="1">
    <location>
        <begin position="1"/>
        <end position="532"/>
    </location>
</feature>
<proteinExistence type="predicted"/>
<feature type="compositionally biased region" description="Basic and acidic residues" evidence="1">
    <location>
        <begin position="448"/>
        <end position="464"/>
    </location>
</feature>